<dbReference type="Pfam" id="PF05940">
    <property type="entry name" value="NnrS"/>
    <property type="match status" value="1"/>
</dbReference>
<accession>A0A5C6TZX7</accession>
<comment type="caution">
    <text evidence="2">The sequence shown here is derived from an EMBL/GenBank/DDBJ whole genome shotgun (WGS) entry which is preliminary data.</text>
</comment>
<dbReference type="Proteomes" id="UP000321832">
    <property type="component" value="Unassembled WGS sequence"/>
</dbReference>
<gene>
    <name evidence="2" type="ORF">FSC37_11545</name>
</gene>
<sequence>MCGAAAGYAWLGLGLLALGASLASGRHAIAALHLITVGALGTLTFNVMASTWTLRARRGLADVPLITLGTVLLAAATGLRVRASFDAARAWAWIEAAAVCWSAAFVLLLVIFWRCAAARRRHLERVAQRADDSSSIAFWTAR</sequence>
<protein>
    <submittedName>
        <fullName evidence="2">NnrS family protein</fullName>
    </submittedName>
</protein>
<evidence type="ECO:0000313" key="2">
    <source>
        <dbReference type="EMBL" id="TXC66293.1"/>
    </source>
</evidence>
<reference evidence="2 3" key="1">
    <citation type="submission" date="2019-08" db="EMBL/GenBank/DDBJ databases">
        <authorList>
            <person name="Khan S.A."/>
            <person name="Jeon C.O."/>
            <person name="Jeong S.E."/>
        </authorList>
    </citation>
    <scope>NUCLEOTIDE SEQUENCE [LARGE SCALE GENOMIC DNA]</scope>
    <source>
        <strain evidence="3">IMCC1728</strain>
    </source>
</reference>
<keyword evidence="3" id="KW-1185">Reference proteome</keyword>
<keyword evidence="1" id="KW-0812">Transmembrane</keyword>
<keyword evidence="1" id="KW-0472">Membrane</keyword>
<dbReference type="AlphaFoldDB" id="A0A5C6TZX7"/>
<dbReference type="InterPro" id="IPR010266">
    <property type="entry name" value="NnrS"/>
</dbReference>
<evidence type="ECO:0000256" key="1">
    <source>
        <dbReference type="SAM" id="Phobius"/>
    </source>
</evidence>
<organism evidence="2 3">
    <name type="scientific">Piscinibacter aquaticus</name>
    <dbReference type="NCBI Taxonomy" id="392597"/>
    <lineage>
        <taxon>Bacteria</taxon>
        <taxon>Pseudomonadati</taxon>
        <taxon>Pseudomonadota</taxon>
        <taxon>Betaproteobacteria</taxon>
        <taxon>Burkholderiales</taxon>
        <taxon>Sphaerotilaceae</taxon>
        <taxon>Piscinibacter</taxon>
    </lineage>
</organism>
<feature type="transmembrane region" description="Helical" evidence="1">
    <location>
        <begin position="60"/>
        <end position="79"/>
    </location>
</feature>
<keyword evidence="1" id="KW-1133">Transmembrane helix</keyword>
<feature type="transmembrane region" description="Helical" evidence="1">
    <location>
        <begin position="29"/>
        <end position="48"/>
    </location>
</feature>
<name>A0A5C6TZX7_9BURK</name>
<evidence type="ECO:0000313" key="3">
    <source>
        <dbReference type="Proteomes" id="UP000321832"/>
    </source>
</evidence>
<dbReference type="EMBL" id="VOPW01000001">
    <property type="protein sequence ID" value="TXC66293.1"/>
    <property type="molecule type" value="Genomic_DNA"/>
</dbReference>
<feature type="transmembrane region" description="Helical" evidence="1">
    <location>
        <begin position="91"/>
        <end position="113"/>
    </location>
</feature>
<proteinExistence type="predicted"/>